<dbReference type="SUPFAM" id="SSF52980">
    <property type="entry name" value="Restriction endonuclease-like"/>
    <property type="match status" value="1"/>
</dbReference>
<keyword evidence="4 6" id="KW-0378">Hydrolase</keyword>
<dbReference type="NCBIfam" id="TIGR00632">
    <property type="entry name" value="vsr"/>
    <property type="match status" value="1"/>
</dbReference>
<comment type="caution">
    <text evidence="7">The sequence shown here is derived from an EMBL/GenBank/DDBJ whole genome shotgun (WGS) entry which is preliminary data.</text>
</comment>
<dbReference type="Gene3D" id="3.40.960.10">
    <property type="entry name" value="VSR Endonuclease"/>
    <property type="match status" value="1"/>
</dbReference>
<dbReference type="InterPro" id="IPR004603">
    <property type="entry name" value="DNA_mismatch_endonuc_vsr"/>
</dbReference>
<evidence type="ECO:0000256" key="2">
    <source>
        <dbReference type="ARBA" id="ARBA00022759"/>
    </source>
</evidence>
<dbReference type="InterPro" id="IPR011335">
    <property type="entry name" value="Restrct_endonuc-II-like"/>
</dbReference>
<evidence type="ECO:0000313" key="7">
    <source>
        <dbReference type="EMBL" id="MRX78742.1"/>
    </source>
</evidence>
<keyword evidence="1 6" id="KW-0540">Nuclease</keyword>
<keyword evidence="8" id="KW-1185">Reference proteome</keyword>
<organism evidence="7 8">
    <name type="scientific">Pedobacter petrophilus</name>
    <dbReference type="NCBI Taxonomy" id="1908241"/>
    <lineage>
        <taxon>Bacteria</taxon>
        <taxon>Pseudomonadati</taxon>
        <taxon>Bacteroidota</taxon>
        <taxon>Sphingobacteriia</taxon>
        <taxon>Sphingobacteriales</taxon>
        <taxon>Sphingobacteriaceae</taxon>
        <taxon>Pedobacter</taxon>
    </lineage>
</organism>
<evidence type="ECO:0000256" key="5">
    <source>
        <dbReference type="ARBA" id="ARBA00023204"/>
    </source>
</evidence>
<dbReference type="GO" id="GO:0004519">
    <property type="term" value="F:endonuclease activity"/>
    <property type="evidence" value="ECO:0007669"/>
    <property type="project" value="UniProtKB-KW"/>
</dbReference>
<keyword evidence="3 6" id="KW-0227">DNA damage</keyword>
<sequence length="138" mass="16234">MADVHSVATRSYNMSQIRSKDTKPEIVVRKFLHKNGFRYRLHVNNLPGKPDIVLSKYKTIVFVQGCFWHGHENCVKFRIPKTKTEWWANKILGNKTRDNLHRINLETAGWKVLYIWECNLQLEQLITLANDIVDKEKG</sequence>
<dbReference type="AlphaFoldDB" id="A0A7K0G518"/>
<evidence type="ECO:0000256" key="1">
    <source>
        <dbReference type="ARBA" id="ARBA00022722"/>
    </source>
</evidence>
<dbReference type="GO" id="GO:0016787">
    <property type="term" value="F:hydrolase activity"/>
    <property type="evidence" value="ECO:0007669"/>
    <property type="project" value="UniProtKB-KW"/>
</dbReference>
<accession>A0A7K0G518</accession>
<dbReference type="CDD" id="cd00221">
    <property type="entry name" value="Vsr"/>
    <property type="match status" value="1"/>
</dbReference>
<comment type="similarity">
    <text evidence="6">Belongs to the vsr family.</text>
</comment>
<keyword evidence="5 6" id="KW-0234">DNA repair</keyword>
<gene>
    <name evidence="7" type="primary">vsr</name>
    <name evidence="7" type="ORF">GJU39_21940</name>
</gene>
<evidence type="ECO:0000313" key="8">
    <source>
        <dbReference type="Proteomes" id="UP000487757"/>
    </source>
</evidence>
<dbReference type="Proteomes" id="UP000487757">
    <property type="component" value="Unassembled WGS sequence"/>
</dbReference>
<evidence type="ECO:0000256" key="6">
    <source>
        <dbReference type="PIRNR" id="PIRNR018267"/>
    </source>
</evidence>
<comment type="function">
    <text evidence="6">May nick specific sequences that contain T:G mispairs resulting from m5C-deamination.</text>
</comment>
<evidence type="ECO:0000256" key="3">
    <source>
        <dbReference type="ARBA" id="ARBA00022763"/>
    </source>
</evidence>
<evidence type="ECO:0000256" key="4">
    <source>
        <dbReference type="ARBA" id="ARBA00022801"/>
    </source>
</evidence>
<dbReference type="GO" id="GO:0006298">
    <property type="term" value="P:mismatch repair"/>
    <property type="evidence" value="ECO:0007669"/>
    <property type="project" value="UniProtKB-UniRule"/>
</dbReference>
<reference evidence="7 8" key="1">
    <citation type="submission" date="2019-11" db="EMBL/GenBank/DDBJ databases">
        <title>Pedobacter petrophilus genome.</title>
        <authorList>
            <person name="Feldbauer M.J."/>
            <person name="Newman J.D."/>
        </authorList>
    </citation>
    <scope>NUCLEOTIDE SEQUENCE [LARGE SCALE GENOMIC DNA]</scope>
    <source>
        <strain evidence="7 8">LMG 29686</strain>
    </source>
</reference>
<dbReference type="EMBL" id="WKKH01000070">
    <property type="protein sequence ID" value="MRX78742.1"/>
    <property type="molecule type" value="Genomic_DNA"/>
</dbReference>
<dbReference type="Pfam" id="PF03852">
    <property type="entry name" value="Vsr"/>
    <property type="match status" value="1"/>
</dbReference>
<name>A0A7K0G518_9SPHI</name>
<dbReference type="EC" id="3.1.-.-" evidence="6"/>
<dbReference type="OrthoDB" id="9801520at2"/>
<proteinExistence type="inferred from homology"/>
<protein>
    <recommendedName>
        <fullName evidence="6">Very short patch repair endonuclease</fullName>
        <ecNumber evidence="6">3.1.-.-</ecNumber>
    </recommendedName>
</protein>
<dbReference type="PIRSF" id="PIRSF018267">
    <property type="entry name" value="VSR_endonuc"/>
    <property type="match status" value="1"/>
</dbReference>
<keyword evidence="2 6" id="KW-0255">Endonuclease</keyword>